<name>A0A420H7D5_9PEZI</name>
<reference evidence="1 2" key="1">
    <citation type="journal article" date="2018" name="BMC Genomics">
        <title>Comparative genome analyses reveal sequence features reflecting distinct modes of host-adaptation between dicot and monocot powdery mildew.</title>
        <authorList>
            <person name="Wu Y."/>
            <person name="Ma X."/>
            <person name="Pan Z."/>
            <person name="Kale S.D."/>
            <person name="Song Y."/>
            <person name="King H."/>
            <person name="Zhang Q."/>
            <person name="Presley C."/>
            <person name="Deng X."/>
            <person name="Wei C.I."/>
            <person name="Xiao S."/>
        </authorList>
    </citation>
    <scope>NUCLEOTIDE SEQUENCE [LARGE SCALE GENOMIC DNA]</scope>
    <source>
        <strain evidence="1">UMSG2</strain>
    </source>
</reference>
<gene>
    <name evidence="1" type="ORF">OnM2_106034</name>
</gene>
<accession>A0A420H7D5</accession>
<organism evidence="1 2">
    <name type="scientific">Erysiphe neolycopersici</name>
    <dbReference type="NCBI Taxonomy" id="212602"/>
    <lineage>
        <taxon>Eukaryota</taxon>
        <taxon>Fungi</taxon>
        <taxon>Dikarya</taxon>
        <taxon>Ascomycota</taxon>
        <taxon>Pezizomycotina</taxon>
        <taxon>Leotiomycetes</taxon>
        <taxon>Erysiphales</taxon>
        <taxon>Erysiphaceae</taxon>
        <taxon>Erysiphe</taxon>
    </lineage>
</organism>
<evidence type="ECO:0000313" key="2">
    <source>
        <dbReference type="Proteomes" id="UP000286134"/>
    </source>
</evidence>
<dbReference type="AlphaFoldDB" id="A0A420H7D5"/>
<comment type="caution">
    <text evidence="1">The sequence shown here is derived from an EMBL/GenBank/DDBJ whole genome shotgun (WGS) entry which is preliminary data.</text>
</comment>
<dbReference type="Proteomes" id="UP000286134">
    <property type="component" value="Unassembled WGS sequence"/>
</dbReference>
<evidence type="ECO:0000313" key="1">
    <source>
        <dbReference type="EMBL" id="RKF53342.1"/>
    </source>
</evidence>
<dbReference type="STRING" id="212602.A0A420H7D5"/>
<feature type="non-terminal residue" evidence="1">
    <location>
        <position position="60"/>
    </location>
</feature>
<keyword evidence="2" id="KW-1185">Reference proteome</keyword>
<dbReference type="OrthoDB" id="5413396at2759"/>
<dbReference type="EMBL" id="MCFK01010627">
    <property type="protein sequence ID" value="RKF53342.1"/>
    <property type="molecule type" value="Genomic_DNA"/>
</dbReference>
<protein>
    <submittedName>
        <fullName evidence="1">Uncharacterized protein</fullName>
    </submittedName>
</protein>
<sequence>MSIEEIDAYNSLNDCALGIFIQVIHGDILKCVIEMEITNEIWLHLKTLYHRDTAFALVHQ</sequence>
<proteinExistence type="predicted"/>